<reference evidence="1 2" key="1">
    <citation type="journal article" date="2011" name="Cell">
        <title>The monarch butterfly genome yields insights into long-distance migration.</title>
        <authorList>
            <person name="Zhan S."/>
            <person name="Merlin C."/>
            <person name="Boore J.L."/>
            <person name="Reppert S.M."/>
        </authorList>
    </citation>
    <scope>NUCLEOTIDE SEQUENCE [LARGE SCALE GENOMIC DNA]</scope>
    <source>
        <strain evidence="1">F-2</strain>
    </source>
</reference>
<sequence>MAGSRTSIGLERKQKHLNTWASGSTGGARSGWYTNMWRVNSELEVSFNNYYNEYDWVCINIQVVYWLRFLSLTPINSSHFRDLLRFTTCD</sequence>
<accession>A0A212EK48</accession>
<evidence type="ECO:0000313" key="2">
    <source>
        <dbReference type="Proteomes" id="UP000007151"/>
    </source>
</evidence>
<dbReference type="AlphaFoldDB" id="A0A212EK48"/>
<protein>
    <submittedName>
        <fullName evidence="1">Uncharacterized protein</fullName>
    </submittedName>
</protein>
<dbReference type="EMBL" id="AGBW02014329">
    <property type="protein sequence ID" value="OWR41854.1"/>
    <property type="molecule type" value="Genomic_DNA"/>
</dbReference>
<dbReference type="Proteomes" id="UP000007151">
    <property type="component" value="Unassembled WGS sequence"/>
</dbReference>
<dbReference type="InParanoid" id="A0A212EK48"/>
<dbReference type="KEGG" id="dpl:KGM_200009"/>
<keyword evidence="2" id="KW-1185">Reference proteome</keyword>
<gene>
    <name evidence="1" type="ORF">KGM_200009</name>
</gene>
<organism evidence="1 2">
    <name type="scientific">Danaus plexippus plexippus</name>
    <dbReference type="NCBI Taxonomy" id="278856"/>
    <lineage>
        <taxon>Eukaryota</taxon>
        <taxon>Metazoa</taxon>
        <taxon>Ecdysozoa</taxon>
        <taxon>Arthropoda</taxon>
        <taxon>Hexapoda</taxon>
        <taxon>Insecta</taxon>
        <taxon>Pterygota</taxon>
        <taxon>Neoptera</taxon>
        <taxon>Endopterygota</taxon>
        <taxon>Lepidoptera</taxon>
        <taxon>Glossata</taxon>
        <taxon>Ditrysia</taxon>
        <taxon>Papilionoidea</taxon>
        <taxon>Nymphalidae</taxon>
        <taxon>Danainae</taxon>
        <taxon>Danaini</taxon>
        <taxon>Danaina</taxon>
        <taxon>Danaus</taxon>
        <taxon>Danaus</taxon>
    </lineage>
</organism>
<proteinExistence type="predicted"/>
<name>A0A212EK48_DANPL</name>
<evidence type="ECO:0000313" key="1">
    <source>
        <dbReference type="EMBL" id="OWR41854.1"/>
    </source>
</evidence>
<comment type="caution">
    <text evidence="1">The sequence shown here is derived from an EMBL/GenBank/DDBJ whole genome shotgun (WGS) entry which is preliminary data.</text>
</comment>